<evidence type="ECO:0000313" key="2">
    <source>
        <dbReference type="Proteomes" id="UP000287300"/>
    </source>
</evidence>
<protein>
    <submittedName>
        <fullName evidence="1">Uncharacterized protein</fullName>
    </submittedName>
</protein>
<reference evidence="1 2" key="1">
    <citation type="submission" date="2016-06" db="EMBL/GenBank/DDBJ databases">
        <title>Acetobacter pasteurianus NBRC 3188 whole genome sequencing project.</title>
        <authorList>
            <person name="Matsutani M."/>
            <person name="Shiwa Y."/>
            <person name="Okamoto-Kainuma A."/>
            <person name="Ishikawa M."/>
            <person name="Koizumi Y."/>
            <person name="Yoshikawa H."/>
            <person name="Yakushi T."/>
            <person name="Matsushita K."/>
        </authorList>
    </citation>
    <scope>NUCLEOTIDE SEQUENCE [LARGE SCALE GENOMIC DNA]</scope>
    <source>
        <strain evidence="1 2">NBRC 3188</strain>
    </source>
</reference>
<proteinExistence type="predicted"/>
<organism evidence="1 2">
    <name type="scientific">Acetobacter pasteurianus NBRC 3188</name>
    <dbReference type="NCBI Taxonomy" id="1226663"/>
    <lineage>
        <taxon>Bacteria</taxon>
        <taxon>Pseudomonadati</taxon>
        <taxon>Pseudomonadota</taxon>
        <taxon>Alphaproteobacteria</taxon>
        <taxon>Acetobacterales</taxon>
        <taxon>Acetobacteraceae</taxon>
        <taxon>Acetobacter</taxon>
    </lineage>
</organism>
<name>A0A401WTC0_ACEPA</name>
<dbReference type="EMBL" id="BDES01000013">
    <property type="protein sequence ID" value="GCD52569.1"/>
    <property type="molecule type" value="Genomic_DNA"/>
</dbReference>
<sequence length="33" mass="3948">MDVNERILSRERYKLVREILIHGKNACEPYETA</sequence>
<evidence type="ECO:0000313" key="1">
    <source>
        <dbReference type="EMBL" id="GCD52569.1"/>
    </source>
</evidence>
<dbReference type="AlphaFoldDB" id="A0A401WTC0"/>
<gene>
    <name evidence="1" type="ORF">NBRC3188_1266</name>
</gene>
<accession>A0A401WTC0</accession>
<dbReference type="Proteomes" id="UP000287300">
    <property type="component" value="Unassembled WGS sequence"/>
</dbReference>
<comment type="caution">
    <text evidence="1">The sequence shown here is derived from an EMBL/GenBank/DDBJ whole genome shotgun (WGS) entry which is preliminary data.</text>
</comment>